<dbReference type="AlphaFoldDB" id="A0A919PPJ9"/>
<sequence length="71" mass="8529">MERRKHWWNGTWGRFARRDIYLFEDAGHWWVESREGGAEGRVRTYEFDAEEPAMDCVSGLLAQPGDWRELR</sequence>
<organism evidence="1 2">
    <name type="scientific">Dactylosporangium siamense</name>
    <dbReference type="NCBI Taxonomy" id="685454"/>
    <lineage>
        <taxon>Bacteria</taxon>
        <taxon>Bacillati</taxon>
        <taxon>Actinomycetota</taxon>
        <taxon>Actinomycetes</taxon>
        <taxon>Micromonosporales</taxon>
        <taxon>Micromonosporaceae</taxon>
        <taxon>Dactylosporangium</taxon>
    </lineage>
</organism>
<keyword evidence="2" id="KW-1185">Reference proteome</keyword>
<protein>
    <submittedName>
        <fullName evidence="1">Uncharacterized protein</fullName>
    </submittedName>
</protein>
<reference evidence="1" key="1">
    <citation type="submission" date="2021-01" db="EMBL/GenBank/DDBJ databases">
        <title>Whole genome shotgun sequence of Dactylosporangium siamense NBRC 106093.</title>
        <authorList>
            <person name="Komaki H."/>
            <person name="Tamura T."/>
        </authorList>
    </citation>
    <scope>NUCLEOTIDE SEQUENCE</scope>
    <source>
        <strain evidence="1">NBRC 106093</strain>
    </source>
</reference>
<accession>A0A919PPJ9</accession>
<gene>
    <name evidence="1" type="ORF">Dsi01nite_040390</name>
</gene>
<evidence type="ECO:0000313" key="2">
    <source>
        <dbReference type="Proteomes" id="UP000660611"/>
    </source>
</evidence>
<evidence type="ECO:0000313" key="1">
    <source>
        <dbReference type="EMBL" id="GIG45998.1"/>
    </source>
</evidence>
<dbReference type="RefSeq" id="WP_203847793.1">
    <property type="nucleotide sequence ID" value="NZ_BAAAVW010000012.1"/>
</dbReference>
<comment type="caution">
    <text evidence="1">The sequence shown here is derived from an EMBL/GenBank/DDBJ whole genome shotgun (WGS) entry which is preliminary data.</text>
</comment>
<name>A0A919PPJ9_9ACTN</name>
<dbReference type="EMBL" id="BONQ01000060">
    <property type="protein sequence ID" value="GIG45998.1"/>
    <property type="molecule type" value="Genomic_DNA"/>
</dbReference>
<proteinExistence type="predicted"/>
<dbReference type="Proteomes" id="UP000660611">
    <property type="component" value="Unassembled WGS sequence"/>
</dbReference>